<accession>A0A150KFB6</accession>
<dbReference type="Proteomes" id="UP000075304">
    <property type="component" value="Unassembled WGS sequence"/>
</dbReference>
<keyword evidence="1" id="KW-0472">Membrane</keyword>
<evidence type="ECO:0000256" key="1">
    <source>
        <dbReference type="SAM" id="Phobius"/>
    </source>
</evidence>
<keyword evidence="1" id="KW-1133">Transmembrane helix</keyword>
<organism evidence="2 3">
    <name type="scientific">Heyndrickxia coagulans</name>
    <name type="common">Weizmannia coagulans</name>
    <dbReference type="NCBI Taxonomy" id="1398"/>
    <lineage>
        <taxon>Bacteria</taxon>
        <taxon>Bacillati</taxon>
        <taxon>Bacillota</taxon>
        <taxon>Bacilli</taxon>
        <taxon>Bacillales</taxon>
        <taxon>Bacillaceae</taxon>
        <taxon>Heyndrickxia</taxon>
    </lineage>
</organism>
<protein>
    <submittedName>
        <fullName evidence="2">Uncharacterized protein</fullName>
    </submittedName>
</protein>
<proteinExistence type="predicted"/>
<dbReference type="EMBL" id="LQYI01000042">
    <property type="protein sequence ID" value="KYC69872.1"/>
    <property type="molecule type" value="Genomic_DNA"/>
</dbReference>
<comment type="caution">
    <text evidence="2">The sequence shown here is derived from an EMBL/GenBank/DDBJ whole genome shotgun (WGS) entry which is preliminary data.</text>
</comment>
<evidence type="ECO:0000313" key="3">
    <source>
        <dbReference type="Proteomes" id="UP000075304"/>
    </source>
</evidence>
<name>A0A150KFB6_HEYCO</name>
<sequence>MLVLLSAGIAPGLALLCYFYLRDQFEPEPILVVAKVFLYGALITLPVMFLQFILEREHLACFPPFRFAGGNLQVAVFGRYCVF</sequence>
<keyword evidence="1" id="KW-0812">Transmembrane</keyword>
<dbReference type="AlphaFoldDB" id="A0A150KFB6"/>
<dbReference type="PATRIC" id="fig|1398.25.peg.2616"/>
<reference evidence="2 3" key="1">
    <citation type="submission" date="2016-01" db="EMBL/GenBank/DDBJ databases">
        <title>Genome Sequences of Twelve Sporeforming Bacillus Species Isolated from Foods.</title>
        <authorList>
            <person name="Berendsen E.M."/>
            <person name="Wells-Bennik M.H."/>
            <person name="Krawcyk A.O."/>
            <person name="De Jong A."/>
            <person name="Holsappel S."/>
            <person name="Eijlander R.T."/>
            <person name="Kuipers O.P."/>
        </authorList>
    </citation>
    <scope>NUCLEOTIDE SEQUENCE [LARGE SCALE GENOMIC DNA]</scope>
    <source>
        <strain evidence="2 3">B4099</strain>
    </source>
</reference>
<evidence type="ECO:0000313" key="2">
    <source>
        <dbReference type="EMBL" id="KYC69872.1"/>
    </source>
</evidence>
<gene>
    <name evidence="2" type="ORF">B4099_3148</name>
</gene>
<feature type="transmembrane region" description="Helical" evidence="1">
    <location>
        <begin position="30"/>
        <end position="54"/>
    </location>
</feature>